<organism evidence="1 2">
    <name type="scientific">Streptomyces poonensis</name>
    <dbReference type="NCBI Taxonomy" id="68255"/>
    <lineage>
        <taxon>Bacteria</taxon>
        <taxon>Bacillati</taxon>
        <taxon>Actinomycetota</taxon>
        <taxon>Actinomycetes</taxon>
        <taxon>Kitasatosporales</taxon>
        <taxon>Streptomycetaceae</taxon>
        <taxon>Streptomyces</taxon>
    </lineage>
</organism>
<dbReference type="AlphaFoldDB" id="A0A918UJG4"/>
<dbReference type="Proteomes" id="UP000622166">
    <property type="component" value="Unassembled WGS sequence"/>
</dbReference>
<comment type="caution">
    <text evidence="1">The sequence shown here is derived from an EMBL/GenBank/DDBJ whole genome shotgun (WGS) entry which is preliminary data.</text>
</comment>
<evidence type="ECO:0000313" key="2">
    <source>
        <dbReference type="Proteomes" id="UP000622166"/>
    </source>
</evidence>
<gene>
    <name evidence="1" type="ORF">GCM10010365_40340</name>
</gene>
<dbReference type="EMBL" id="BMVW01000007">
    <property type="protein sequence ID" value="GGZ16327.1"/>
    <property type="molecule type" value="Genomic_DNA"/>
</dbReference>
<name>A0A918UJG4_9ACTN</name>
<reference evidence="1" key="2">
    <citation type="submission" date="2020-09" db="EMBL/GenBank/DDBJ databases">
        <authorList>
            <person name="Sun Q."/>
            <person name="Ohkuma M."/>
        </authorList>
    </citation>
    <scope>NUCLEOTIDE SEQUENCE</scope>
    <source>
        <strain evidence="1">JCM 4815</strain>
    </source>
</reference>
<reference evidence="1" key="1">
    <citation type="journal article" date="2014" name="Int. J. Syst. Evol. Microbiol.">
        <title>Complete genome sequence of Corynebacterium casei LMG S-19264T (=DSM 44701T), isolated from a smear-ripened cheese.</title>
        <authorList>
            <consortium name="US DOE Joint Genome Institute (JGI-PGF)"/>
            <person name="Walter F."/>
            <person name="Albersmeier A."/>
            <person name="Kalinowski J."/>
            <person name="Ruckert C."/>
        </authorList>
    </citation>
    <scope>NUCLEOTIDE SEQUENCE</scope>
    <source>
        <strain evidence="1">JCM 4815</strain>
    </source>
</reference>
<keyword evidence="2" id="KW-1185">Reference proteome</keyword>
<sequence length="155" mass="15907">MSTAVHRRFHAVRRLTNLVFYVPGYVGGTLSTRSCAGLHTDTGTRVGLTAPLNGLLTATEGKTFVLPLTTAYQAAAGNHWVALLVSGPTTKQNGPAVMVGSAKGEAPGSSARMPGAFIRHGRLSATGQTSLPTSFPVSSVSSVVADSNAIWAAVS</sequence>
<accession>A0A918UJG4</accession>
<proteinExistence type="predicted"/>
<protein>
    <submittedName>
        <fullName evidence="1">Uncharacterized protein</fullName>
    </submittedName>
</protein>
<evidence type="ECO:0000313" key="1">
    <source>
        <dbReference type="EMBL" id="GGZ16327.1"/>
    </source>
</evidence>